<dbReference type="SMART" id="SM01266">
    <property type="entry name" value="Mac"/>
    <property type="match status" value="1"/>
</dbReference>
<evidence type="ECO:0000256" key="2">
    <source>
        <dbReference type="ARBA" id="ARBA00022679"/>
    </source>
</evidence>
<evidence type="ECO:0000313" key="4">
    <source>
        <dbReference type="EMBL" id="KAL2280138.1"/>
    </source>
</evidence>
<organism evidence="4 5">
    <name type="scientific">Diaporthe vaccinii</name>
    <dbReference type="NCBI Taxonomy" id="105482"/>
    <lineage>
        <taxon>Eukaryota</taxon>
        <taxon>Fungi</taxon>
        <taxon>Dikarya</taxon>
        <taxon>Ascomycota</taxon>
        <taxon>Pezizomycotina</taxon>
        <taxon>Sordariomycetes</taxon>
        <taxon>Sordariomycetidae</taxon>
        <taxon>Diaporthales</taxon>
        <taxon>Diaporthaceae</taxon>
        <taxon>Diaporthe</taxon>
        <taxon>Diaporthe eres species complex</taxon>
    </lineage>
</organism>
<dbReference type="InterPro" id="IPR024688">
    <property type="entry name" value="Mac_dom"/>
</dbReference>
<reference evidence="4 5" key="1">
    <citation type="submission" date="2024-03" db="EMBL/GenBank/DDBJ databases">
        <title>A high-quality draft genome sequence of Diaporthe vaccinii, a causative agent of upright dieback and viscid rot disease in cranberry plants.</title>
        <authorList>
            <person name="Sarrasin M."/>
            <person name="Lang B.F."/>
            <person name="Burger G."/>
        </authorList>
    </citation>
    <scope>NUCLEOTIDE SEQUENCE [LARGE SCALE GENOMIC DNA]</scope>
    <source>
        <strain evidence="4 5">IS7</strain>
    </source>
</reference>
<dbReference type="EMBL" id="JBAWTH010000069">
    <property type="protein sequence ID" value="KAL2280138.1"/>
    <property type="molecule type" value="Genomic_DNA"/>
</dbReference>
<keyword evidence="5" id="KW-1185">Reference proteome</keyword>
<evidence type="ECO:0000259" key="3">
    <source>
        <dbReference type="SMART" id="SM01266"/>
    </source>
</evidence>
<dbReference type="InterPro" id="IPR051159">
    <property type="entry name" value="Hexapeptide_acetyltransf"/>
</dbReference>
<dbReference type="InterPro" id="IPR001451">
    <property type="entry name" value="Hexapep"/>
</dbReference>
<evidence type="ECO:0000313" key="5">
    <source>
        <dbReference type="Proteomes" id="UP001600888"/>
    </source>
</evidence>
<evidence type="ECO:0000256" key="1">
    <source>
        <dbReference type="ARBA" id="ARBA00007274"/>
    </source>
</evidence>
<accession>A0ABR4ECN4</accession>
<dbReference type="InterPro" id="IPR018357">
    <property type="entry name" value="Hexapep_transf_CS"/>
</dbReference>
<name>A0ABR4ECN4_9PEZI</name>
<comment type="caution">
    <text evidence="4">The sequence shown here is derived from an EMBL/GenBank/DDBJ whole genome shotgun (WGS) entry which is preliminary data.</text>
</comment>
<gene>
    <name evidence="4" type="ORF">FJTKL_12751</name>
</gene>
<keyword evidence="2" id="KW-0808">Transferase</keyword>
<dbReference type="InterPro" id="IPR011004">
    <property type="entry name" value="Trimer_LpxA-like_sf"/>
</dbReference>
<dbReference type="Pfam" id="PF12464">
    <property type="entry name" value="Mac"/>
    <property type="match status" value="1"/>
</dbReference>
<dbReference type="Proteomes" id="UP001600888">
    <property type="component" value="Unassembled WGS sequence"/>
</dbReference>
<comment type="similarity">
    <text evidence="1">Belongs to the transferase hexapeptide repeat family.</text>
</comment>
<dbReference type="PANTHER" id="PTHR23416:SF23">
    <property type="entry name" value="ACETYLTRANSFERASE C18B11.09C-RELATED"/>
    <property type="match status" value="1"/>
</dbReference>
<dbReference type="PROSITE" id="PS00101">
    <property type="entry name" value="HEXAPEP_TRANSFERASES"/>
    <property type="match status" value="1"/>
</dbReference>
<dbReference type="CDD" id="cd03357">
    <property type="entry name" value="LbH_MAT_GAT"/>
    <property type="match status" value="1"/>
</dbReference>
<sequence>MAQARTERDPEILAIAKTLHDVPWCDDFQDMVSGMLYNPSVPQLLEARHEARCKAYKYNNLDPNQFRQQEEAASFRSELLADLLGRVGTGCVIEPPFRPDYGCNIVMGNDCFINWGLTILDTSLVIIGDRVQIGTGVSIITAGHETSVLSRIKFVEWGKPIRIEDDCWIGANAVILPGVTIGRGSTIGAGAIVSRDVPPYSVAVGIPARVVKKLPSVEEELADPANVYRNMADNPFKA</sequence>
<feature type="domain" description="Maltose/galactoside acetyltransferase" evidence="3">
    <location>
        <begin position="28"/>
        <end position="89"/>
    </location>
</feature>
<dbReference type="PANTHER" id="PTHR23416">
    <property type="entry name" value="SIALIC ACID SYNTHASE-RELATED"/>
    <property type="match status" value="1"/>
</dbReference>
<dbReference type="Gene3D" id="2.160.10.10">
    <property type="entry name" value="Hexapeptide repeat proteins"/>
    <property type="match status" value="1"/>
</dbReference>
<proteinExistence type="inferred from homology"/>
<protein>
    <recommendedName>
        <fullName evidence="3">Maltose/galactoside acetyltransferase domain-containing protein</fullName>
    </recommendedName>
</protein>
<dbReference type="SUPFAM" id="SSF51161">
    <property type="entry name" value="Trimeric LpxA-like enzymes"/>
    <property type="match status" value="1"/>
</dbReference>
<dbReference type="Pfam" id="PF00132">
    <property type="entry name" value="Hexapep"/>
    <property type="match status" value="1"/>
</dbReference>